<sequence length="155" mass="17458">MTQSLYDQMIHSNTGLGQMMLRDVLLPSILGTEADGILYWAGKDIARQFPVDSDDKLISLFHQLSLGTLSLIKKNSKQQVWELAGDEIIDRSKLSHATFNFEAGLIAQQIEFQTNMVTEASVEVEKKKIIQITVYHDSSNQVTDETPINFIQLSE</sequence>
<dbReference type="Gene3D" id="3.30.1380.20">
    <property type="entry name" value="Trafficking protein particle complex subunit 3"/>
    <property type="match status" value="1"/>
</dbReference>
<dbReference type="RefSeq" id="WP_057889402.1">
    <property type="nucleotide sequence ID" value="NZ_AZFE01000003.1"/>
</dbReference>
<evidence type="ECO:0000313" key="2">
    <source>
        <dbReference type="Proteomes" id="UP000051697"/>
    </source>
</evidence>
<dbReference type="OrthoDB" id="2965348at2"/>
<dbReference type="InterPro" id="IPR019642">
    <property type="entry name" value="DUF2507"/>
</dbReference>
<evidence type="ECO:0000313" key="1">
    <source>
        <dbReference type="EMBL" id="KRL57982.1"/>
    </source>
</evidence>
<gene>
    <name evidence="1" type="ORF">FC70_GL000456</name>
</gene>
<dbReference type="InterPro" id="IPR024096">
    <property type="entry name" value="NO_sig/Golgi_transp_ligand-bd"/>
</dbReference>
<dbReference type="SUPFAM" id="SSF111126">
    <property type="entry name" value="Ligand-binding domain in the NO signalling and Golgi transport"/>
    <property type="match status" value="1"/>
</dbReference>
<dbReference type="Pfam" id="PF10702">
    <property type="entry name" value="DUF2507"/>
    <property type="match status" value="1"/>
</dbReference>
<organism evidence="1 2">
    <name type="scientific">Paucilactobacillus oligofermentans DSM 15707 = LMG 22743</name>
    <dbReference type="NCBI Taxonomy" id="1423778"/>
    <lineage>
        <taxon>Bacteria</taxon>
        <taxon>Bacillati</taxon>
        <taxon>Bacillota</taxon>
        <taxon>Bacilli</taxon>
        <taxon>Lactobacillales</taxon>
        <taxon>Lactobacillaceae</taxon>
        <taxon>Paucilactobacillus</taxon>
    </lineage>
</organism>
<dbReference type="STRING" id="1423778.FC70_GL000456"/>
<protein>
    <recommendedName>
        <fullName evidence="3">Hydrocarbon binding protein</fullName>
    </recommendedName>
</protein>
<keyword evidence="2" id="KW-1185">Reference proteome</keyword>
<dbReference type="AlphaFoldDB" id="A0A0R1RP21"/>
<accession>A0A0R1RP21</accession>
<dbReference type="Proteomes" id="UP000051697">
    <property type="component" value="Unassembled WGS sequence"/>
</dbReference>
<dbReference type="KEGG" id="lol:LACOL_1238"/>
<dbReference type="PATRIC" id="fig|1423778.4.peg.475"/>
<name>A0A0R1RP21_9LACO</name>
<proteinExistence type="predicted"/>
<reference evidence="1 2" key="1">
    <citation type="journal article" date="2015" name="Genome Announc.">
        <title>Expanding the biotechnology potential of lactobacilli through comparative genomics of 213 strains and associated genera.</title>
        <authorList>
            <person name="Sun Z."/>
            <person name="Harris H.M."/>
            <person name="McCann A."/>
            <person name="Guo C."/>
            <person name="Argimon S."/>
            <person name="Zhang W."/>
            <person name="Yang X."/>
            <person name="Jeffery I.B."/>
            <person name="Cooney J.C."/>
            <person name="Kagawa T.F."/>
            <person name="Liu W."/>
            <person name="Song Y."/>
            <person name="Salvetti E."/>
            <person name="Wrobel A."/>
            <person name="Rasinkangas P."/>
            <person name="Parkhill J."/>
            <person name="Rea M.C."/>
            <person name="O'Sullivan O."/>
            <person name="Ritari J."/>
            <person name="Douillard F.P."/>
            <person name="Paul Ross R."/>
            <person name="Yang R."/>
            <person name="Briner A.E."/>
            <person name="Felis G.E."/>
            <person name="de Vos W.M."/>
            <person name="Barrangou R."/>
            <person name="Klaenhammer T.R."/>
            <person name="Caufield P.W."/>
            <person name="Cui Y."/>
            <person name="Zhang H."/>
            <person name="O'Toole P.W."/>
        </authorList>
    </citation>
    <scope>NUCLEOTIDE SEQUENCE [LARGE SCALE GENOMIC DNA]</scope>
    <source>
        <strain evidence="1 2">DSM 15707</strain>
    </source>
</reference>
<comment type="caution">
    <text evidence="1">The sequence shown here is derived from an EMBL/GenBank/DDBJ whole genome shotgun (WGS) entry which is preliminary data.</text>
</comment>
<evidence type="ECO:0008006" key="3">
    <source>
        <dbReference type="Google" id="ProtNLM"/>
    </source>
</evidence>
<dbReference type="EMBL" id="AZFE01000003">
    <property type="protein sequence ID" value="KRL57982.1"/>
    <property type="molecule type" value="Genomic_DNA"/>
</dbReference>